<protein>
    <submittedName>
        <fullName evidence="1">Uncharacterized protein</fullName>
    </submittedName>
</protein>
<gene>
    <name evidence="1" type="ORF">IB211_03366</name>
</gene>
<dbReference type="RefSeq" id="WP_033117598.1">
    <property type="nucleotide sequence ID" value="NZ_CALICV010000126.1"/>
</dbReference>
<dbReference type="KEGG" id="ibu:IB211_03366"/>
<reference evidence="2" key="2">
    <citation type="submission" date="2015-04" db="EMBL/GenBank/DDBJ databases">
        <title>A butyrogenic pathway from the amino acid lysine in a human gut commensal.</title>
        <authorList>
            <person name="de Vos W.M."/>
            <person name="Bui N.T.P."/>
            <person name="Plugge C.M."/>
            <person name="Ritari J."/>
        </authorList>
    </citation>
    <scope>NUCLEOTIDE SEQUENCE [LARGE SCALE GENOMIC DNA]</scope>
    <source>
        <strain evidence="2">AF211</strain>
    </source>
</reference>
<evidence type="ECO:0000313" key="2">
    <source>
        <dbReference type="Proteomes" id="UP000064844"/>
    </source>
</evidence>
<keyword evidence="2" id="KW-1185">Reference proteome</keyword>
<dbReference type="AlphaFoldDB" id="A0A0S2W8R7"/>
<dbReference type="EMBL" id="CP011307">
    <property type="protein sequence ID" value="ALP95754.1"/>
    <property type="molecule type" value="Genomic_DNA"/>
</dbReference>
<sequence length="119" mass="13813">MIERFLLLSGGYFPEALRKTVLFHAKESMEQARRDGALLWTDLPLFDLSPLPWSHGIISIPRSFWQRFDTDRAYYGCLVRRSAQVCILALHADPYHRERVALVSGLCTLHEVPFRAHLF</sequence>
<reference evidence="1 2" key="1">
    <citation type="journal article" date="2015" name="Nat. Commun.">
        <title>Production of butyrate from lysine and the Amadori product fructoselysine by a human gut commensal.</title>
        <authorList>
            <person name="Bui T.P."/>
            <person name="Ritari J."/>
            <person name="Boeren S."/>
            <person name="de Waard P."/>
            <person name="Plugge C.M."/>
            <person name="de Vos W.M."/>
        </authorList>
    </citation>
    <scope>NUCLEOTIDE SEQUENCE [LARGE SCALE GENOMIC DNA]</scope>
    <source>
        <strain evidence="1 2">AF211</strain>
    </source>
</reference>
<accession>A0A0S2W8R7</accession>
<organism evidence="1 2">
    <name type="scientific">Intestinimonas butyriciproducens</name>
    <dbReference type="NCBI Taxonomy" id="1297617"/>
    <lineage>
        <taxon>Bacteria</taxon>
        <taxon>Bacillati</taxon>
        <taxon>Bacillota</taxon>
        <taxon>Clostridia</taxon>
        <taxon>Eubacteriales</taxon>
        <taxon>Intestinimonas</taxon>
    </lineage>
</organism>
<name>A0A0S2W8R7_9FIRM</name>
<dbReference type="STRING" id="1297617.IB211_03366"/>
<dbReference type="Proteomes" id="UP000064844">
    <property type="component" value="Chromosome"/>
</dbReference>
<evidence type="ECO:0000313" key="1">
    <source>
        <dbReference type="EMBL" id="ALP95754.1"/>
    </source>
</evidence>
<proteinExistence type="predicted"/>